<organism evidence="1 2">
    <name type="scientific">Bursaphelenchus xylophilus</name>
    <name type="common">Pinewood nematode worm</name>
    <name type="synonym">Aphelenchoides xylophilus</name>
    <dbReference type="NCBI Taxonomy" id="6326"/>
    <lineage>
        <taxon>Eukaryota</taxon>
        <taxon>Metazoa</taxon>
        <taxon>Ecdysozoa</taxon>
        <taxon>Nematoda</taxon>
        <taxon>Chromadorea</taxon>
        <taxon>Rhabditida</taxon>
        <taxon>Tylenchina</taxon>
        <taxon>Tylenchomorpha</taxon>
        <taxon>Aphelenchoidea</taxon>
        <taxon>Aphelenchoididae</taxon>
        <taxon>Bursaphelenchus</taxon>
    </lineage>
</organism>
<evidence type="ECO:0000313" key="1">
    <source>
        <dbReference type="Proteomes" id="UP000095284"/>
    </source>
</evidence>
<dbReference type="WBParaSite" id="BXY_0889500.1">
    <property type="protein sequence ID" value="BXY_0889500.1"/>
    <property type="gene ID" value="BXY_0889500"/>
</dbReference>
<dbReference type="Pfam" id="PF23579">
    <property type="entry name" value="ARM_TBCD"/>
    <property type="match status" value="1"/>
</dbReference>
<dbReference type="AlphaFoldDB" id="A0A1I7S7A6"/>
<accession>A0A1I7S7A6</accession>
<evidence type="ECO:0000313" key="2">
    <source>
        <dbReference type="WBParaSite" id="BXY_0889500.1"/>
    </source>
</evidence>
<protein>
    <submittedName>
        <fullName evidence="2">Ras-GEF domain-containing protein</fullName>
    </submittedName>
</protein>
<reference evidence="2" key="1">
    <citation type="submission" date="2016-11" db="UniProtKB">
        <authorList>
            <consortium name="WormBaseParasite"/>
        </authorList>
    </citation>
    <scope>IDENTIFICATION</scope>
</reference>
<dbReference type="Proteomes" id="UP000095284">
    <property type="component" value="Unplaced"/>
</dbReference>
<dbReference type="eggNOG" id="KOG1943">
    <property type="taxonomic scope" value="Eukaryota"/>
</dbReference>
<proteinExistence type="predicted"/>
<name>A0A1I7S7A6_BURXY</name>
<sequence length="205" mass="23575">MEDNVDDVIGCEPVVLTEYHTSELWKCIDGIPHISNSTEVTKKCERLEHILSIYSNKYLLFPIVPKVTSRLMNMVRLSSPPLDSQSEYSLIFFNTFSKFVGFKQTSKYLPIEINLLKDVLECAEYYSKSSTSESTIQFNNDIYSGIQIWLYILIKNPFNLRNIARGTADVDGLDSVSYRIKTLIENESKDLTVRYLFSNAIEKGR</sequence>